<dbReference type="Proteomes" id="UP000053091">
    <property type="component" value="Unassembled WGS sequence"/>
</dbReference>
<evidence type="ECO:0000256" key="3">
    <source>
        <dbReference type="ARBA" id="ARBA00022692"/>
    </source>
</evidence>
<dbReference type="InterPro" id="IPR050790">
    <property type="entry name" value="ExbB/TolQ_transport"/>
</dbReference>
<dbReference type="PATRIC" id="fig|1678841.3.peg.3596"/>
<feature type="domain" description="MotA/TolQ/ExbB proton channel" evidence="8">
    <location>
        <begin position="103"/>
        <end position="222"/>
    </location>
</feature>
<keyword evidence="10" id="KW-1185">Reference proteome</keyword>
<sequence length="239" mass="25783">MISGILLQITQPAGAIADTLVSGALPVEAAGEIKLSIWELALKGGWIMLPLALMSLFAVYIFIERYIIINRASREENNFMNNIRDFIHNGRIDSALSLCKNNHSPIARMIEKGIIRIGKPLNDVNAAIENVGKLEVAKLEKNIAGLATVAGAAPMIGFLGTVIGMVRAFYDMSMAGNNIDIGLLSGGIYQAMITTVAGLIVGIIAYICYNILVARVEKVVFILEARATEFIDLLHEPAS</sequence>
<dbReference type="OrthoDB" id="4045at2"/>
<keyword evidence="6" id="KW-0813">Transport</keyword>
<keyword evidence="5 7" id="KW-0472">Membrane</keyword>
<feature type="transmembrane region" description="Helical" evidence="7">
    <location>
        <begin position="188"/>
        <end position="209"/>
    </location>
</feature>
<evidence type="ECO:0000256" key="1">
    <source>
        <dbReference type="ARBA" id="ARBA00004651"/>
    </source>
</evidence>
<organism evidence="9">
    <name type="scientific">Lentimicrobium saccharophilum</name>
    <dbReference type="NCBI Taxonomy" id="1678841"/>
    <lineage>
        <taxon>Bacteria</taxon>
        <taxon>Pseudomonadati</taxon>
        <taxon>Bacteroidota</taxon>
        <taxon>Bacteroidia</taxon>
        <taxon>Bacteroidales</taxon>
        <taxon>Lentimicrobiaceae</taxon>
        <taxon>Lentimicrobium</taxon>
    </lineage>
</organism>
<dbReference type="STRING" id="1678841.TBC1_12838"/>
<dbReference type="PANTHER" id="PTHR30625">
    <property type="entry name" value="PROTEIN TOLQ"/>
    <property type="match status" value="1"/>
</dbReference>
<comment type="similarity">
    <text evidence="6">Belongs to the exbB/tolQ family.</text>
</comment>
<dbReference type="RefSeq" id="WP_062045058.1">
    <property type="nucleotide sequence ID" value="NZ_DF968183.1"/>
</dbReference>
<feature type="transmembrane region" description="Helical" evidence="7">
    <location>
        <begin position="41"/>
        <end position="63"/>
    </location>
</feature>
<evidence type="ECO:0000256" key="5">
    <source>
        <dbReference type="ARBA" id="ARBA00023136"/>
    </source>
</evidence>
<gene>
    <name evidence="9" type="ORF">TBC1_12838</name>
</gene>
<evidence type="ECO:0000259" key="8">
    <source>
        <dbReference type="Pfam" id="PF01618"/>
    </source>
</evidence>
<keyword evidence="6" id="KW-0653">Protein transport</keyword>
<dbReference type="InterPro" id="IPR002898">
    <property type="entry name" value="MotA_ExbB_proton_chnl"/>
</dbReference>
<evidence type="ECO:0000313" key="9">
    <source>
        <dbReference type="EMBL" id="GAP45022.1"/>
    </source>
</evidence>
<proteinExistence type="inferred from homology"/>
<dbReference type="Pfam" id="PF01618">
    <property type="entry name" value="MotA_ExbB"/>
    <property type="match status" value="1"/>
</dbReference>
<reference evidence="9" key="1">
    <citation type="journal article" date="2015" name="Genome Announc.">
        <title>Draft Genome Sequence of Bacteroidales Strain TBC1, a Novel Isolate from a Methanogenic Wastewater Treatment System.</title>
        <authorList>
            <person name="Tourlousse D.M."/>
            <person name="Matsuura N."/>
            <person name="Sun L."/>
            <person name="Toyonaga M."/>
            <person name="Kuroda K."/>
            <person name="Ohashi A."/>
            <person name="Cruz R."/>
            <person name="Yamaguchi T."/>
            <person name="Sekiguchi Y."/>
        </authorList>
    </citation>
    <scope>NUCLEOTIDE SEQUENCE [LARGE SCALE GENOMIC DNA]</scope>
    <source>
        <strain evidence="9">TBC1</strain>
    </source>
</reference>
<comment type="subcellular location">
    <subcellularLocation>
        <location evidence="1">Cell membrane</location>
        <topology evidence="1">Multi-pass membrane protein</topology>
    </subcellularLocation>
    <subcellularLocation>
        <location evidence="6">Membrane</location>
        <topology evidence="6">Multi-pass membrane protein</topology>
    </subcellularLocation>
</comment>
<evidence type="ECO:0000256" key="2">
    <source>
        <dbReference type="ARBA" id="ARBA00022475"/>
    </source>
</evidence>
<accession>A0A0S7C4C8</accession>
<dbReference type="GO" id="GO:0005886">
    <property type="term" value="C:plasma membrane"/>
    <property type="evidence" value="ECO:0007669"/>
    <property type="project" value="UniProtKB-SubCell"/>
</dbReference>
<evidence type="ECO:0000313" key="10">
    <source>
        <dbReference type="Proteomes" id="UP000053091"/>
    </source>
</evidence>
<keyword evidence="4 7" id="KW-1133">Transmembrane helix</keyword>
<dbReference type="GO" id="GO:0017038">
    <property type="term" value="P:protein import"/>
    <property type="evidence" value="ECO:0007669"/>
    <property type="project" value="TreeGrafter"/>
</dbReference>
<keyword evidence="2" id="KW-1003">Cell membrane</keyword>
<keyword evidence="3 7" id="KW-0812">Transmembrane</keyword>
<dbReference type="PANTHER" id="PTHR30625:SF17">
    <property type="entry name" value="TOLQ-RELATED"/>
    <property type="match status" value="1"/>
</dbReference>
<protein>
    <submittedName>
        <fullName evidence="9">Biopolymer transport protein ExbB/TolQ</fullName>
    </submittedName>
</protein>
<dbReference type="AlphaFoldDB" id="A0A0S7C4C8"/>
<evidence type="ECO:0000256" key="4">
    <source>
        <dbReference type="ARBA" id="ARBA00022989"/>
    </source>
</evidence>
<feature type="transmembrane region" description="Helical" evidence="7">
    <location>
        <begin position="143"/>
        <end position="168"/>
    </location>
</feature>
<dbReference type="EMBL" id="DF968183">
    <property type="protein sequence ID" value="GAP45022.1"/>
    <property type="molecule type" value="Genomic_DNA"/>
</dbReference>
<evidence type="ECO:0000256" key="7">
    <source>
        <dbReference type="SAM" id="Phobius"/>
    </source>
</evidence>
<evidence type="ECO:0000256" key="6">
    <source>
        <dbReference type="RuleBase" id="RU004057"/>
    </source>
</evidence>
<name>A0A0S7C4C8_9BACT</name>